<name>A0A8D5ZK31_9CREN</name>
<dbReference type="GeneID" id="66163847"/>
<organism evidence="1 2">
    <name type="scientific">Stygiolobus caldivivus</name>
    <dbReference type="NCBI Taxonomy" id="2824673"/>
    <lineage>
        <taxon>Archaea</taxon>
        <taxon>Thermoproteota</taxon>
        <taxon>Thermoprotei</taxon>
        <taxon>Sulfolobales</taxon>
        <taxon>Sulfolobaceae</taxon>
        <taxon>Stygiolobus</taxon>
    </lineage>
</organism>
<dbReference type="Proteomes" id="UP000825123">
    <property type="component" value="Chromosome"/>
</dbReference>
<gene>
    <name evidence="1" type="ORF">KN1_21140</name>
</gene>
<dbReference type="EMBL" id="AP024597">
    <property type="protein sequence ID" value="BCU70817.1"/>
    <property type="molecule type" value="Genomic_DNA"/>
</dbReference>
<evidence type="ECO:0000313" key="2">
    <source>
        <dbReference type="Proteomes" id="UP000825123"/>
    </source>
</evidence>
<dbReference type="KEGG" id="csty:KN1_21140"/>
<keyword evidence="2" id="KW-1185">Reference proteome</keyword>
<proteinExistence type="predicted"/>
<evidence type="ECO:0000313" key="1">
    <source>
        <dbReference type="EMBL" id="BCU70817.1"/>
    </source>
</evidence>
<reference evidence="1 2" key="1">
    <citation type="submission" date="2021-04" db="EMBL/GenBank/DDBJ databases">
        <title>Complete genome sequence of Stygiolobus sp. KN-1.</title>
        <authorList>
            <person name="Nakamura K."/>
            <person name="Sakai H."/>
            <person name="Kurosawa N."/>
        </authorList>
    </citation>
    <scope>NUCLEOTIDE SEQUENCE [LARGE SCALE GENOMIC DNA]</scope>
    <source>
        <strain evidence="1 2">KN-1</strain>
    </source>
</reference>
<dbReference type="AlphaFoldDB" id="A0A8D5ZK31"/>
<protein>
    <submittedName>
        <fullName evidence="1">Uncharacterized protein</fullName>
    </submittedName>
</protein>
<dbReference type="RefSeq" id="WP_221287471.1">
    <property type="nucleotide sequence ID" value="NZ_AP024597.1"/>
</dbReference>
<accession>A0A8D5ZK31</accession>
<sequence length="77" mass="9107">MRVPVYVSHRELEELCRADGEYAICDDYNTEYEYTVDEVEFERADLEEIVDEYLDDVLDILLKGHRDKLMKALAKTC</sequence>